<accession>A0A7K1T1D8</accession>
<dbReference type="Proteomes" id="UP000462014">
    <property type="component" value="Unassembled WGS sequence"/>
</dbReference>
<keyword evidence="2" id="KW-1185">Reference proteome</keyword>
<reference evidence="1 2" key="1">
    <citation type="submission" date="2019-12" db="EMBL/GenBank/DDBJ databases">
        <title>Mucilaginibacter sp. HMF7410 genome sequencing and assembly.</title>
        <authorList>
            <person name="Kang H."/>
            <person name="Cha I."/>
            <person name="Kim H."/>
            <person name="Joh K."/>
        </authorList>
    </citation>
    <scope>NUCLEOTIDE SEQUENCE [LARGE SCALE GENOMIC DNA]</scope>
    <source>
        <strain evidence="1 2">HMF7410</strain>
    </source>
</reference>
<proteinExistence type="predicted"/>
<dbReference type="AlphaFoldDB" id="A0A7K1T1D8"/>
<evidence type="ECO:0000313" key="1">
    <source>
        <dbReference type="EMBL" id="MVN23338.1"/>
    </source>
</evidence>
<organism evidence="1 2">
    <name type="scientific">Mucilaginibacter arboris</name>
    <dbReference type="NCBI Taxonomy" id="2682090"/>
    <lineage>
        <taxon>Bacteria</taxon>
        <taxon>Pseudomonadati</taxon>
        <taxon>Bacteroidota</taxon>
        <taxon>Sphingobacteriia</taxon>
        <taxon>Sphingobacteriales</taxon>
        <taxon>Sphingobacteriaceae</taxon>
        <taxon>Mucilaginibacter</taxon>
    </lineage>
</organism>
<dbReference type="InterPro" id="IPR011051">
    <property type="entry name" value="RmlC_Cupin_sf"/>
</dbReference>
<dbReference type="SUPFAM" id="SSF51182">
    <property type="entry name" value="RmlC-like cupins"/>
    <property type="match status" value="1"/>
</dbReference>
<name>A0A7K1T1D8_9SPHI</name>
<protein>
    <recommendedName>
        <fullName evidence="3">Cupin domain-containing protein</fullName>
    </recommendedName>
</protein>
<dbReference type="InterPro" id="IPR014710">
    <property type="entry name" value="RmlC-like_jellyroll"/>
</dbReference>
<sequence>MIKAYQLITGVDGHSHILIGHVAENSISKAVSIHFKETPAGTFYNWHPAPATQFVLTLTGTLEFTVFSGEKFTLKTGEVLIAMDTTGSGHTWQMLGNEPWKRAYIVFAEGENIDFVAKV</sequence>
<evidence type="ECO:0008006" key="3">
    <source>
        <dbReference type="Google" id="ProtNLM"/>
    </source>
</evidence>
<comment type="caution">
    <text evidence="1">The sequence shown here is derived from an EMBL/GenBank/DDBJ whole genome shotgun (WGS) entry which is preliminary data.</text>
</comment>
<gene>
    <name evidence="1" type="ORF">GO621_17580</name>
</gene>
<dbReference type="EMBL" id="WPIK01000022">
    <property type="protein sequence ID" value="MVN23338.1"/>
    <property type="molecule type" value="Genomic_DNA"/>
</dbReference>
<dbReference type="RefSeq" id="WP_157569470.1">
    <property type="nucleotide sequence ID" value="NZ_WPIK01000022.1"/>
</dbReference>
<evidence type="ECO:0000313" key="2">
    <source>
        <dbReference type="Proteomes" id="UP000462014"/>
    </source>
</evidence>
<dbReference type="Gene3D" id="2.60.120.10">
    <property type="entry name" value="Jelly Rolls"/>
    <property type="match status" value="1"/>
</dbReference>